<gene>
    <name evidence="1" type="ORF">BJY01DRAFT_250656</name>
</gene>
<evidence type="ECO:0000313" key="2">
    <source>
        <dbReference type="Proteomes" id="UP001610446"/>
    </source>
</evidence>
<comment type="caution">
    <text evidence="1">The sequence shown here is derived from an EMBL/GenBank/DDBJ whole genome shotgun (WGS) entry which is preliminary data.</text>
</comment>
<reference evidence="1 2" key="1">
    <citation type="submission" date="2024-07" db="EMBL/GenBank/DDBJ databases">
        <title>Section-level genome sequencing and comparative genomics of Aspergillus sections Usti and Cavernicolus.</title>
        <authorList>
            <consortium name="Lawrence Berkeley National Laboratory"/>
            <person name="Nybo J.L."/>
            <person name="Vesth T.C."/>
            <person name="Theobald S."/>
            <person name="Frisvad J.C."/>
            <person name="Larsen T.O."/>
            <person name="Kjaerboelling I."/>
            <person name="Rothschild-Mancinelli K."/>
            <person name="Lyhne E.K."/>
            <person name="Kogle M.E."/>
            <person name="Barry K."/>
            <person name="Clum A."/>
            <person name="Na H."/>
            <person name="Ledsgaard L."/>
            <person name="Lin J."/>
            <person name="Lipzen A."/>
            <person name="Kuo A."/>
            <person name="Riley R."/>
            <person name="Mondo S."/>
            <person name="Labutti K."/>
            <person name="Haridas S."/>
            <person name="Pangalinan J."/>
            <person name="Salamov A.A."/>
            <person name="Simmons B.A."/>
            <person name="Magnuson J.K."/>
            <person name="Chen J."/>
            <person name="Drula E."/>
            <person name="Henrissat B."/>
            <person name="Wiebenga A."/>
            <person name="Lubbers R.J."/>
            <person name="Gomes A.C."/>
            <person name="Makela M.R."/>
            <person name="Stajich J."/>
            <person name="Grigoriev I.V."/>
            <person name="Mortensen U.H."/>
            <person name="De Vries R.P."/>
            <person name="Baker S.E."/>
            <person name="Andersen M.R."/>
        </authorList>
    </citation>
    <scope>NUCLEOTIDE SEQUENCE [LARGE SCALE GENOMIC DNA]</scope>
    <source>
        <strain evidence="1 2">CBS 123904</strain>
    </source>
</reference>
<evidence type="ECO:0000313" key="1">
    <source>
        <dbReference type="EMBL" id="KAL2839115.1"/>
    </source>
</evidence>
<accession>A0ABR4JGE8</accession>
<proteinExistence type="predicted"/>
<organism evidence="1 2">
    <name type="scientific">Aspergillus pseudoustus</name>
    <dbReference type="NCBI Taxonomy" id="1810923"/>
    <lineage>
        <taxon>Eukaryota</taxon>
        <taxon>Fungi</taxon>
        <taxon>Dikarya</taxon>
        <taxon>Ascomycota</taxon>
        <taxon>Pezizomycotina</taxon>
        <taxon>Eurotiomycetes</taxon>
        <taxon>Eurotiomycetidae</taxon>
        <taxon>Eurotiales</taxon>
        <taxon>Aspergillaceae</taxon>
        <taxon>Aspergillus</taxon>
        <taxon>Aspergillus subgen. Nidulantes</taxon>
    </lineage>
</organism>
<dbReference type="EMBL" id="JBFXLU010000137">
    <property type="protein sequence ID" value="KAL2839115.1"/>
    <property type="molecule type" value="Genomic_DNA"/>
</dbReference>
<sequence length="278" mass="31300">MSPEREISNALKSDDPEALKQVLPRIRTSPRHDELIETILYETASNGFIECYKLVANEVFKRAIDLKSCMQIPPAIRACIRKNHRALADDLMTRILGMPHPEPRRLLMTCAFQCAVEAENTSIVKRVLDDDIPYPELQKAMRGAAQHCKIDVASLLLDDLMDEHKARDRAIAGKAWTEEIERTVRLSQAQCLMVGLSTAISVKAHEIAAFLLQPYLECLAEINPASHENFKKTEIFTSLADEVYLLIGRRECKKLLKTGIPVFAGTQIARCLRMDAMA</sequence>
<keyword evidence="2" id="KW-1185">Reference proteome</keyword>
<dbReference type="Proteomes" id="UP001610446">
    <property type="component" value="Unassembled WGS sequence"/>
</dbReference>
<protein>
    <submittedName>
        <fullName evidence="1">Uncharacterized protein</fullName>
    </submittedName>
</protein>
<name>A0ABR4JGE8_9EURO</name>